<name>A0A1F8E551_9BACT</name>
<keyword evidence="1" id="KW-1133">Transmembrane helix</keyword>
<dbReference type="AlphaFoldDB" id="A0A1F8E551"/>
<dbReference type="EMBL" id="MGIV01000006">
    <property type="protein sequence ID" value="OGM95469.1"/>
    <property type="molecule type" value="Genomic_DNA"/>
</dbReference>
<reference evidence="3 4" key="1">
    <citation type="journal article" date="2016" name="Nat. Commun.">
        <title>Thousands of microbial genomes shed light on interconnected biogeochemical processes in an aquifer system.</title>
        <authorList>
            <person name="Anantharaman K."/>
            <person name="Brown C.T."/>
            <person name="Hug L.A."/>
            <person name="Sharon I."/>
            <person name="Castelle C.J."/>
            <person name="Probst A.J."/>
            <person name="Thomas B.C."/>
            <person name="Singh A."/>
            <person name="Wilkins M.J."/>
            <person name="Karaoz U."/>
            <person name="Brodie E.L."/>
            <person name="Williams K.H."/>
            <person name="Hubbard S.S."/>
            <person name="Banfield J.F."/>
        </authorList>
    </citation>
    <scope>NUCLEOTIDE SEQUENCE [LARGE SCALE GENOMIC DNA]</scope>
</reference>
<feature type="transmembrane region" description="Helical" evidence="1">
    <location>
        <begin position="12"/>
        <end position="32"/>
    </location>
</feature>
<dbReference type="InterPro" id="IPR011528">
    <property type="entry name" value="NERD"/>
</dbReference>
<protein>
    <recommendedName>
        <fullName evidence="2">NERD domain-containing protein</fullName>
    </recommendedName>
</protein>
<accession>A0A1F8E551</accession>
<keyword evidence="1" id="KW-0472">Membrane</keyword>
<dbReference type="Pfam" id="PF08378">
    <property type="entry name" value="NERD"/>
    <property type="match status" value="1"/>
</dbReference>
<feature type="domain" description="NERD" evidence="2">
    <location>
        <begin position="67"/>
        <end position="178"/>
    </location>
</feature>
<feature type="transmembrane region" description="Helical" evidence="1">
    <location>
        <begin position="38"/>
        <end position="56"/>
    </location>
</feature>
<keyword evidence="1" id="KW-0812">Transmembrane</keyword>
<organism evidence="3 4">
    <name type="scientific">Candidatus Wolfebacteria bacterium RIFOXYD1_FULL_48_65</name>
    <dbReference type="NCBI Taxonomy" id="1802561"/>
    <lineage>
        <taxon>Bacteria</taxon>
        <taxon>Candidatus Wolfeibacteriota</taxon>
    </lineage>
</organism>
<evidence type="ECO:0000313" key="3">
    <source>
        <dbReference type="EMBL" id="OGM95469.1"/>
    </source>
</evidence>
<sequence length="227" mass="25245">MSHNEWQIVKNIGKAGLLIVLIGTSIVQPLYLLLGGSGAALAVHVIVIGILLKLLWSVFRDIRVRTQGAGGEAGVRVALKGLDDRFRVLGSVVIGNKGDIDFVVVGPTGIWVIEVKSHKGRIRIEGGRLLRNEKPFDKNFIRQVWGATYALKDALKRRMPKQLHIQPVVVFSSKYARVGVDLQKIDNAYVVGVDQLIRLIERQEVQRLTSDEVERIFDAIRNAIRGN</sequence>
<evidence type="ECO:0000259" key="2">
    <source>
        <dbReference type="PROSITE" id="PS50965"/>
    </source>
</evidence>
<comment type="caution">
    <text evidence="3">The sequence shown here is derived from an EMBL/GenBank/DDBJ whole genome shotgun (WGS) entry which is preliminary data.</text>
</comment>
<dbReference type="Proteomes" id="UP000179057">
    <property type="component" value="Unassembled WGS sequence"/>
</dbReference>
<gene>
    <name evidence="3" type="ORF">A2610_01090</name>
</gene>
<dbReference type="PROSITE" id="PS50965">
    <property type="entry name" value="NERD"/>
    <property type="match status" value="1"/>
</dbReference>
<proteinExistence type="predicted"/>
<evidence type="ECO:0000313" key="4">
    <source>
        <dbReference type="Proteomes" id="UP000179057"/>
    </source>
</evidence>
<evidence type="ECO:0000256" key="1">
    <source>
        <dbReference type="SAM" id="Phobius"/>
    </source>
</evidence>